<dbReference type="EMBL" id="WWTN01000049">
    <property type="protein sequence ID" value="MZH57985.1"/>
    <property type="molecule type" value="Genomic_DNA"/>
</dbReference>
<dbReference type="Proteomes" id="UP000030008">
    <property type="component" value="Unassembled WGS sequence"/>
</dbReference>
<reference evidence="5 7" key="3">
    <citation type="submission" date="2020-02" db="EMBL/GenBank/DDBJ databases">
        <authorList>
            <person name="Kociolek L.K."/>
            <person name="Ozer E.A."/>
        </authorList>
    </citation>
    <scope>NUCLEOTIDE SEQUENCE [LARGE SCALE GENOMIC DNA]</scope>
    <source>
        <strain evidence="5 7">ATCC 14501</strain>
    </source>
</reference>
<evidence type="ECO:0000313" key="3">
    <source>
        <dbReference type="EMBL" id="MCR0233663.1"/>
    </source>
</evidence>
<dbReference type="Proteomes" id="UP000604383">
    <property type="component" value="Unassembled WGS sequence"/>
</dbReference>
<dbReference type="EMBL" id="CP048838">
    <property type="protein sequence ID" value="QJA01367.1"/>
    <property type="molecule type" value="Genomic_DNA"/>
</dbReference>
<dbReference type="EMBL" id="JAKTMA010000021">
    <property type="protein sequence ID" value="MCR0233663.1"/>
    <property type="molecule type" value="Genomic_DNA"/>
</dbReference>
<evidence type="ECO:0000313" key="5">
    <source>
        <dbReference type="EMBL" id="QJA01367.1"/>
    </source>
</evidence>
<dbReference type="GeneID" id="61924374"/>
<reference evidence="3" key="4">
    <citation type="journal article" date="2022" name="Clin. Infect. Dis.">
        <title>Association between Clostridium innocuum and antibiotic-associated diarrhea in adults and children: A cross-sectional study and comparative genomics analysis.</title>
        <authorList>
            <person name="Cherny K.E."/>
            <person name="Muscat E.B."/>
            <person name="Balaji A."/>
            <person name="Mukherjee J."/>
            <person name="Ozer E.A."/>
            <person name="Angarone M.P."/>
            <person name="Hauser A.R."/>
            <person name="Sichel J.S."/>
            <person name="Amponsah E."/>
            <person name="Kociolek L.K."/>
        </authorList>
    </citation>
    <scope>NUCLEOTIDE SEQUENCE</scope>
    <source>
        <strain evidence="3">NU1-AC-029v</strain>
    </source>
</reference>
<reference evidence="2 6" key="1">
    <citation type="submission" date="2014-08" db="EMBL/GenBank/DDBJ databases">
        <title>Clostridium innocuum, an unnegligible vancomycin-resistant pathogen causing extra-intestinal infections.</title>
        <authorList>
            <person name="Feng Y."/>
            <person name="Chiu C.-H."/>
        </authorList>
    </citation>
    <scope>NUCLEOTIDE SEQUENCE [LARGE SCALE GENOMIC DNA]</scope>
    <source>
        <strain evidence="2 6">AN88</strain>
    </source>
</reference>
<evidence type="ECO:0000256" key="1">
    <source>
        <dbReference type="SAM" id="Phobius"/>
    </source>
</evidence>
<keyword evidence="1" id="KW-0812">Transmembrane</keyword>
<dbReference type="AlphaFoldDB" id="A0A099I048"/>
<proteinExistence type="predicted"/>
<keyword evidence="1" id="KW-0472">Membrane</keyword>
<keyword evidence="1" id="KW-1133">Transmembrane helix</keyword>
<dbReference type="EMBL" id="JQIF01000124">
    <property type="protein sequence ID" value="KGJ51339.1"/>
    <property type="molecule type" value="Genomic_DNA"/>
</dbReference>
<feature type="transmembrane region" description="Helical" evidence="1">
    <location>
        <begin position="7"/>
        <end position="27"/>
    </location>
</feature>
<dbReference type="Proteomes" id="UP001203972">
    <property type="component" value="Unassembled WGS sequence"/>
</dbReference>
<name>A0A099I048_CLOIN</name>
<reference evidence="4" key="2">
    <citation type="journal article" date="2019" name="Nat. Med.">
        <title>A library of human gut bacterial isolates paired with longitudinal multiomics data enables mechanistic microbiome research.</title>
        <authorList>
            <person name="Poyet M."/>
            <person name="Groussin M."/>
            <person name="Gibbons S.M."/>
            <person name="Avila-Pacheco J."/>
            <person name="Jiang X."/>
            <person name="Kearney S.M."/>
            <person name="Perrotta A.R."/>
            <person name="Berdy B."/>
            <person name="Zhao S."/>
            <person name="Lieberman T.D."/>
            <person name="Swanson P.K."/>
            <person name="Smith M."/>
            <person name="Roesemann S."/>
            <person name="Alexander J.E."/>
            <person name="Rich S.A."/>
            <person name="Livny J."/>
            <person name="Vlamakis H."/>
            <person name="Clish C."/>
            <person name="Bullock K."/>
            <person name="Deik A."/>
            <person name="Scott J."/>
            <person name="Pierce K.A."/>
            <person name="Xavier R.J."/>
            <person name="Alm E.J."/>
        </authorList>
    </citation>
    <scope>NUCLEOTIDE SEQUENCE</scope>
    <source>
        <strain evidence="4">BIOML-A12</strain>
    </source>
</reference>
<accession>A0A099I048</accession>
<dbReference type="Proteomes" id="UP000503330">
    <property type="component" value="Chromosome"/>
</dbReference>
<dbReference type="RefSeq" id="WP_002607167.1">
    <property type="nucleotide sequence ID" value="NZ_AP025565.1"/>
</dbReference>
<feature type="transmembrane region" description="Helical" evidence="1">
    <location>
        <begin position="33"/>
        <end position="51"/>
    </location>
</feature>
<organism evidence="2 6">
    <name type="scientific">Clostridium innocuum</name>
    <dbReference type="NCBI Taxonomy" id="1522"/>
    <lineage>
        <taxon>Bacteria</taxon>
        <taxon>Bacillati</taxon>
        <taxon>Bacillota</taxon>
        <taxon>Clostridia</taxon>
        <taxon>Eubacteriales</taxon>
        <taxon>Clostridiaceae</taxon>
        <taxon>Clostridium</taxon>
    </lineage>
</organism>
<protein>
    <submittedName>
        <fullName evidence="2">Uncharacterized protein</fullName>
    </submittedName>
</protein>
<evidence type="ECO:0000313" key="4">
    <source>
        <dbReference type="EMBL" id="MZH57985.1"/>
    </source>
</evidence>
<evidence type="ECO:0000313" key="7">
    <source>
        <dbReference type="Proteomes" id="UP000503330"/>
    </source>
</evidence>
<evidence type="ECO:0000313" key="6">
    <source>
        <dbReference type="Proteomes" id="UP000030008"/>
    </source>
</evidence>
<sequence>MKRIWAYAFEIGIVMMGILLVINLLFPTFLSEGIYSCMLILFLVSVLLLKLSNISERMKDKTNRGGIL</sequence>
<gene>
    <name evidence="2" type="ORF">CIAN88_21140</name>
    <name evidence="5" type="ORF">G4D54_02515</name>
    <name evidence="4" type="ORF">GT664_20030</name>
    <name evidence="3" type="ORF">MKC95_12870</name>
</gene>
<evidence type="ECO:0000313" key="2">
    <source>
        <dbReference type="EMBL" id="KGJ51339.1"/>
    </source>
</evidence>